<sequence length="170" mass="19858">MNSILIGHSGFSYCGIGFACEDRSFRCRRWADDERRGNSKQQQKMKPGCVELMTCFKYTSISPPWQAGYRAFRRMFTRISKRHPYRPFSRCHSSTRQENRQKVGVYFPAHGDDRSSWLLLNESRLSQLPSRSPYTERHTSFGSALASFDVEPKTFFNDFSSGKKRTKEKE</sequence>
<accession>A0A022VVQ2</accession>
<dbReference type="Proteomes" id="UP000023758">
    <property type="component" value="Unassembled WGS sequence"/>
</dbReference>
<evidence type="ECO:0000313" key="1">
    <source>
        <dbReference type="EMBL" id="EZF50347.1"/>
    </source>
</evidence>
<reference evidence="1" key="1">
    <citation type="submission" date="2014-02" db="EMBL/GenBank/DDBJ databases">
        <title>The Genome Sequence of Trichophyton rubrum (morphotype fischeri) CBS 288.86.</title>
        <authorList>
            <consortium name="The Broad Institute Genomics Platform"/>
            <person name="Cuomo C.A."/>
            <person name="White T.C."/>
            <person name="Graser Y."/>
            <person name="Martinez-Rossi N."/>
            <person name="Heitman J."/>
            <person name="Young S.K."/>
            <person name="Zeng Q."/>
            <person name="Gargeya S."/>
            <person name="Abouelleil A."/>
            <person name="Alvarado L."/>
            <person name="Chapman S.B."/>
            <person name="Gainer-Dewar J."/>
            <person name="Goldberg J."/>
            <person name="Griggs A."/>
            <person name="Gujja S."/>
            <person name="Hansen M."/>
            <person name="Howarth C."/>
            <person name="Imamovic A."/>
            <person name="Larimer J."/>
            <person name="Martinez D."/>
            <person name="Murphy C."/>
            <person name="Pearson M.D."/>
            <person name="Persinoti G."/>
            <person name="Poon T."/>
            <person name="Priest M."/>
            <person name="Roberts A.D."/>
            <person name="Saif S."/>
            <person name="Shea T.D."/>
            <person name="Sykes S.N."/>
            <person name="Wortman J."/>
            <person name="Nusbaum C."/>
            <person name="Birren B."/>
        </authorList>
    </citation>
    <scope>NUCLEOTIDE SEQUENCE [LARGE SCALE GENOMIC DNA]</scope>
    <source>
        <strain evidence="1">CBS 288.86</strain>
    </source>
</reference>
<dbReference type="HOGENOM" id="CLU_1571736_0_0_1"/>
<organism evidence="1">
    <name type="scientific">Trichophyton rubrum CBS 288.86</name>
    <dbReference type="NCBI Taxonomy" id="1215330"/>
    <lineage>
        <taxon>Eukaryota</taxon>
        <taxon>Fungi</taxon>
        <taxon>Dikarya</taxon>
        <taxon>Ascomycota</taxon>
        <taxon>Pezizomycotina</taxon>
        <taxon>Eurotiomycetes</taxon>
        <taxon>Eurotiomycetidae</taxon>
        <taxon>Onygenales</taxon>
        <taxon>Arthrodermataceae</taxon>
        <taxon>Trichophyton</taxon>
    </lineage>
</organism>
<dbReference type="AlphaFoldDB" id="A0A022VVQ2"/>
<protein>
    <submittedName>
        <fullName evidence="1">Uncharacterized protein</fullName>
    </submittedName>
</protein>
<gene>
    <name evidence="1" type="ORF">H103_06436</name>
</gene>
<name>A0A022VVQ2_TRIRU</name>
<dbReference type="EMBL" id="KK207889">
    <property type="protein sequence ID" value="EZF50347.1"/>
    <property type="molecule type" value="Genomic_DNA"/>
</dbReference>
<proteinExistence type="predicted"/>